<evidence type="ECO:0000256" key="3">
    <source>
        <dbReference type="ARBA" id="ARBA00023163"/>
    </source>
</evidence>
<keyword evidence="6" id="KW-1185">Reference proteome</keyword>
<dbReference type="Gene3D" id="1.10.10.60">
    <property type="entry name" value="Homeodomain-like"/>
    <property type="match status" value="2"/>
</dbReference>
<dbReference type="PANTHER" id="PTHR43280">
    <property type="entry name" value="ARAC-FAMILY TRANSCRIPTIONAL REGULATOR"/>
    <property type="match status" value="1"/>
</dbReference>
<dbReference type="PROSITE" id="PS01124">
    <property type="entry name" value="HTH_ARAC_FAMILY_2"/>
    <property type="match status" value="1"/>
</dbReference>
<evidence type="ECO:0000313" key="6">
    <source>
        <dbReference type="Proteomes" id="UP000184406"/>
    </source>
</evidence>
<keyword evidence="2" id="KW-0238">DNA-binding</keyword>
<dbReference type="OrthoDB" id="2600165at2"/>
<keyword evidence="1" id="KW-0805">Transcription regulation</keyword>
<sequence length="304" mass="35005">MKNILEIKTVANYFKLRNCEVLHPLVGIVDFDKVNENEYPNTSYDAFHFGCYAIFLKDAVGCKIKYGGKSYDYDEGTLVFMAPNQTIELGGYDPNFVPKGYALLFHPDLLLGTAVAKKVVEYNFFTYSSHEALHLSSKERKIILSLLDKIQFELEQNMDKHSKKLIVANIELFLDYCLRFYDRQFLTREVVNQSALQKFDTLLVDYFSSEKPKTYGLPSVGYFAEQLNLSPNYFGDLVKKETGKSAQEYIQGKLINIAKEKVFDPSKSVSEIAYELGFKYPQHFSRLFKQKVGYSPKDFRSSIN</sequence>
<evidence type="ECO:0000313" key="5">
    <source>
        <dbReference type="EMBL" id="SHF10437.1"/>
    </source>
</evidence>
<name>A0A1M4YY02_9FLAO</name>
<protein>
    <submittedName>
        <fullName evidence="5">Helix-turn-helix domain-containing protein</fullName>
    </submittedName>
</protein>
<dbReference type="PRINTS" id="PR00032">
    <property type="entry name" value="HTHARAC"/>
</dbReference>
<dbReference type="Proteomes" id="UP000184406">
    <property type="component" value="Unassembled WGS sequence"/>
</dbReference>
<dbReference type="Pfam" id="PF12833">
    <property type="entry name" value="HTH_18"/>
    <property type="match status" value="1"/>
</dbReference>
<dbReference type="GO" id="GO:0043565">
    <property type="term" value="F:sequence-specific DNA binding"/>
    <property type="evidence" value="ECO:0007669"/>
    <property type="project" value="InterPro"/>
</dbReference>
<dbReference type="PANTHER" id="PTHR43280:SF32">
    <property type="entry name" value="TRANSCRIPTIONAL REGULATORY PROTEIN"/>
    <property type="match status" value="1"/>
</dbReference>
<proteinExistence type="predicted"/>
<dbReference type="InterPro" id="IPR020449">
    <property type="entry name" value="Tscrpt_reg_AraC-type_HTH"/>
</dbReference>
<keyword evidence="3" id="KW-0804">Transcription</keyword>
<evidence type="ECO:0000256" key="2">
    <source>
        <dbReference type="ARBA" id="ARBA00023125"/>
    </source>
</evidence>
<organism evidence="5 6">
    <name type="scientific">Arenibacter palladensis</name>
    <dbReference type="NCBI Taxonomy" id="237373"/>
    <lineage>
        <taxon>Bacteria</taxon>
        <taxon>Pseudomonadati</taxon>
        <taxon>Bacteroidota</taxon>
        <taxon>Flavobacteriia</taxon>
        <taxon>Flavobacteriales</taxon>
        <taxon>Flavobacteriaceae</taxon>
        <taxon>Arenibacter</taxon>
    </lineage>
</organism>
<feature type="domain" description="HTH araC/xylS-type" evidence="4">
    <location>
        <begin position="201"/>
        <end position="302"/>
    </location>
</feature>
<dbReference type="EMBL" id="FQUX01000002">
    <property type="protein sequence ID" value="SHF10437.1"/>
    <property type="molecule type" value="Genomic_DNA"/>
</dbReference>
<dbReference type="SUPFAM" id="SSF46689">
    <property type="entry name" value="Homeodomain-like"/>
    <property type="match status" value="1"/>
</dbReference>
<dbReference type="GO" id="GO:0003700">
    <property type="term" value="F:DNA-binding transcription factor activity"/>
    <property type="evidence" value="ECO:0007669"/>
    <property type="project" value="InterPro"/>
</dbReference>
<evidence type="ECO:0000256" key="1">
    <source>
        <dbReference type="ARBA" id="ARBA00023015"/>
    </source>
</evidence>
<dbReference type="InterPro" id="IPR018060">
    <property type="entry name" value="HTH_AraC"/>
</dbReference>
<dbReference type="RefSeq" id="WP_072861418.1">
    <property type="nucleotide sequence ID" value="NZ_FQUX01000002.1"/>
</dbReference>
<dbReference type="AlphaFoldDB" id="A0A1M4YY02"/>
<dbReference type="InterPro" id="IPR009057">
    <property type="entry name" value="Homeodomain-like_sf"/>
</dbReference>
<gene>
    <name evidence="5" type="ORF">SAMN03080594_102614</name>
</gene>
<accession>A0A1M4YY02</accession>
<reference evidence="6" key="1">
    <citation type="submission" date="2016-11" db="EMBL/GenBank/DDBJ databases">
        <authorList>
            <person name="Varghese N."/>
            <person name="Submissions S."/>
        </authorList>
    </citation>
    <scope>NUCLEOTIDE SEQUENCE [LARGE SCALE GENOMIC DNA]</scope>
    <source>
        <strain evidence="6">DSM 17539</strain>
    </source>
</reference>
<evidence type="ECO:0000259" key="4">
    <source>
        <dbReference type="PROSITE" id="PS01124"/>
    </source>
</evidence>
<dbReference type="SMART" id="SM00342">
    <property type="entry name" value="HTH_ARAC"/>
    <property type="match status" value="1"/>
</dbReference>